<dbReference type="EMBL" id="FMUS01000053">
    <property type="protein sequence ID" value="SCZ10836.1"/>
    <property type="molecule type" value="Genomic_DNA"/>
</dbReference>
<evidence type="ECO:0000313" key="3">
    <source>
        <dbReference type="EMBL" id="SCZ10836.1"/>
    </source>
</evidence>
<dbReference type="PROSITE" id="PS50175">
    <property type="entry name" value="ASP_PROT_RETROV"/>
    <property type="match status" value="1"/>
</dbReference>
<evidence type="ECO:0000256" key="1">
    <source>
        <dbReference type="ARBA" id="ARBA00022801"/>
    </source>
</evidence>
<name>A0A1G5LDF5_9FIRM</name>
<dbReference type="SUPFAM" id="SSF50630">
    <property type="entry name" value="Acid proteases"/>
    <property type="match status" value="1"/>
</dbReference>
<dbReference type="RefSeq" id="WP_091547669.1">
    <property type="nucleotide sequence ID" value="NZ_FMUS01000053.1"/>
</dbReference>
<accession>A0A1G5LDF5</accession>
<dbReference type="Pfam" id="PF13975">
    <property type="entry name" value="gag-asp_proteas"/>
    <property type="match status" value="1"/>
</dbReference>
<protein>
    <submittedName>
        <fullName evidence="3">Aspartyl protease</fullName>
    </submittedName>
</protein>
<feature type="domain" description="Peptidase A2" evidence="2">
    <location>
        <begin position="26"/>
        <end position="109"/>
    </location>
</feature>
<dbReference type="InterPro" id="IPR021109">
    <property type="entry name" value="Peptidase_aspartic_dom_sf"/>
</dbReference>
<organism evidence="3 4">
    <name type="scientific">Alkaliphilus peptidifermentans DSM 18978</name>
    <dbReference type="NCBI Taxonomy" id="1120976"/>
    <lineage>
        <taxon>Bacteria</taxon>
        <taxon>Bacillati</taxon>
        <taxon>Bacillota</taxon>
        <taxon>Clostridia</taxon>
        <taxon>Peptostreptococcales</taxon>
        <taxon>Natronincolaceae</taxon>
        <taxon>Alkaliphilus</taxon>
    </lineage>
</organism>
<dbReference type="OrthoDB" id="463626at2"/>
<keyword evidence="1" id="KW-0378">Hydrolase</keyword>
<dbReference type="Proteomes" id="UP000198636">
    <property type="component" value="Unassembled WGS sequence"/>
</dbReference>
<reference evidence="3 4" key="1">
    <citation type="submission" date="2016-10" db="EMBL/GenBank/DDBJ databases">
        <authorList>
            <person name="de Groot N.N."/>
        </authorList>
    </citation>
    <scope>NUCLEOTIDE SEQUENCE [LARGE SCALE GENOMIC DNA]</scope>
    <source>
        <strain evidence="3 4">DSM 18978</strain>
    </source>
</reference>
<evidence type="ECO:0000313" key="4">
    <source>
        <dbReference type="Proteomes" id="UP000198636"/>
    </source>
</evidence>
<dbReference type="Gene3D" id="2.40.70.10">
    <property type="entry name" value="Acid Proteases"/>
    <property type="match status" value="1"/>
</dbReference>
<dbReference type="STRING" id="1120976.SAMN03080606_04318"/>
<keyword evidence="3" id="KW-0645">Protease</keyword>
<keyword evidence="4" id="KW-1185">Reference proteome</keyword>
<proteinExistence type="predicted"/>
<dbReference type="GO" id="GO:0006508">
    <property type="term" value="P:proteolysis"/>
    <property type="evidence" value="ECO:0007669"/>
    <property type="project" value="UniProtKB-KW"/>
</dbReference>
<dbReference type="AlphaFoldDB" id="A0A1G5LDF5"/>
<gene>
    <name evidence="3" type="ORF">SAMN03080606_04318</name>
</gene>
<dbReference type="InterPro" id="IPR001995">
    <property type="entry name" value="Peptidase_A2_cat"/>
</dbReference>
<evidence type="ECO:0000259" key="2">
    <source>
        <dbReference type="PROSITE" id="PS50175"/>
    </source>
</evidence>
<dbReference type="GO" id="GO:0004190">
    <property type="term" value="F:aspartic-type endopeptidase activity"/>
    <property type="evidence" value="ECO:0007669"/>
    <property type="project" value="InterPro"/>
</dbReference>
<sequence length="128" mass="14127">MKLEFRDGLIFTSIQVVYKGRTKEIQNVVIDTGAAETIISPDIVEDLGVIAEPTDKVNSFYGVGGSLHNFFTKKVDEVILAEEKLSNIKVDFGMIDPRGYINGLLGLDLLMKIGAVIDLNELTIRVNK</sequence>